<comment type="caution">
    <text evidence="2">The sequence shown here is derived from an EMBL/GenBank/DDBJ whole genome shotgun (WGS) entry which is preliminary data.</text>
</comment>
<organism evidence="2 3">
    <name type="scientific">Endozoicomonas numazuensis</name>
    <dbReference type="NCBI Taxonomy" id="1137799"/>
    <lineage>
        <taxon>Bacteria</taxon>
        <taxon>Pseudomonadati</taxon>
        <taxon>Pseudomonadota</taxon>
        <taxon>Gammaproteobacteria</taxon>
        <taxon>Oceanospirillales</taxon>
        <taxon>Endozoicomonadaceae</taxon>
        <taxon>Endozoicomonas</taxon>
    </lineage>
</organism>
<dbReference type="STRING" id="1137799.GZ78_07770"/>
<protein>
    <submittedName>
        <fullName evidence="2">Uncharacterized protein</fullName>
    </submittedName>
</protein>
<keyword evidence="1" id="KW-0472">Membrane</keyword>
<dbReference type="Proteomes" id="UP000028073">
    <property type="component" value="Unassembled WGS sequence"/>
</dbReference>
<proteinExistence type="predicted"/>
<keyword evidence="3" id="KW-1185">Reference proteome</keyword>
<evidence type="ECO:0000313" key="2">
    <source>
        <dbReference type="EMBL" id="KEQ19755.1"/>
    </source>
</evidence>
<reference evidence="2 3" key="1">
    <citation type="submission" date="2014-06" db="EMBL/GenBank/DDBJ databases">
        <title>Whole Genome Sequences of Three Symbiotic Endozoicomonas Bacteria.</title>
        <authorList>
            <person name="Neave M.J."/>
            <person name="Apprill A."/>
            <person name="Voolstra C.R."/>
        </authorList>
    </citation>
    <scope>NUCLEOTIDE SEQUENCE [LARGE SCALE GENOMIC DNA]</scope>
    <source>
        <strain evidence="2 3">DSM 25634</strain>
    </source>
</reference>
<gene>
    <name evidence="2" type="ORF">GZ78_07770</name>
</gene>
<dbReference type="AlphaFoldDB" id="A0A081NMT2"/>
<keyword evidence="1" id="KW-0812">Transmembrane</keyword>
<dbReference type="EMBL" id="JOKH01000001">
    <property type="protein sequence ID" value="KEQ19755.1"/>
    <property type="molecule type" value="Genomic_DNA"/>
</dbReference>
<accession>A0A081NMT2</accession>
<name>A0A081NMT2_9GAMM</name>
<keyword evidence="1" id="KW-1133">Transmembrane helix</keyword>
<evidence type="ECO:0000256" key="1">
    <source>
        <dbReference type="SAM" id="Phobius"/>
    </source>
</evidence>
<feature type="transmembrane region" description="Helical" evidence="1">
    <location>
        <begin position="93"/>
        <end position="112"/>
    </location>
</feature>
<evidence type="ECO:0000313" key="3">
    <source>
        <dbReference type="Proteomes" id="UP000028073"/>
    </source>
</evidence>
<sequence length="214" mass="23134">MHHKPCEQHYIENAKCQSTADLAKQADQSGEIPDLSDTNIVKKVAIKLQSMETAAKAGGLTQAGYTGSEKLGRDVYISPIEEDLRGASSKMKAAQVLVWTLALSAAGLAFFGTSLAPAAISVTLAVGTGLLAMALDSHFGATKAFVISGLQFGHKWLLQPVYTRFWSYLVKPALYYTIFSTLWVLQWFSPEGIQQVQNYILPKLAPAAAVAKNN</sequence>